<dbReference type="InterPro" id="IPR004360">
    <property type="entry name" value="Glyas_Fos-R_dOase_dom"/>
</dbReference>
<dbReference type="GO" id="GO:0051213">
    <property type="term" value="F:dioxygenase activity"/>
    <property type="evidence" value="ECO:0007669"/>
    <property type="project" value="UniProtKB-KW"/>
</dbReference>
<evidence type="ECO:0000313" key="3">
    <source>
        <dbReference type="Proteomes" id="UP000234845"/>
    </source>
</evidence>
<reference evidence="3" key="1">
    <citation type="submission" date="2017-11" db="EMBL/GenBank/DDBJ databases">
        <title>The draft genome sequence of Chromatocurvus sp. F02.</title>
        <authorList>
            <person name="Du Z.-J."/>
            <person name="Chang Y.-Q."/>
        </authorList>
    </citation>
    <scope>NUCLEOTIDE SEQUENCE [LARGE SCALE GENOMIC DNA]</scope>
    <source>
        <strain evidence="3">F02</strain>
    </source>
</reference>
<accession>A0A2N5Y5J2</accession>
<dbReference type="AlphaFoldDB" id="A0A2N5Y5J2"/>
<organism evidence="2 3">
    <name type="scientific">Kineobactrum sediminis</name>
    <dbReference type="NCBI Taxonomy" id="1905677"/>
    <lineage>
        <taxon>Bacteria</taxon>
        <taxon>Pseudomonadati</taxon>
        <taxon>Pseudomonadota</taxon>
        <taxon>Gammaproteobacteria</taxon>
        <taxon>Cellvibrionales</taxon>
        <taxon>Halieaceae</taxon>
        <taxon>Kineobactrum</taxon>
    </lineage>
</organism>
<dbReference type="EMBL" id="PKLZ01000002">
    <property type="protein sequence ID" value="PLW83665.1"/>
    <property type="molecule type" value="Genomic_DNA"/>
</dbReference>
<dbReference type="Pfam" id="PF00903">
    <property type="entry name" value="Glyoxalase"/>
    <property type="match status" value="1"/>
</dbReference>
<sequence length="193" mass="21836">MSQNRLPRLAHVVYRTRKFEQMLEWYQDVFGASIQHQNPVMAFLTYDDEHHRFAFLDLSVVQPDGDDSGKPGLVGLEHVAYTFALLDDLFENYARLKSSNILPYWCVHHGLTVPMYYADPDGNQLEFQVDSFASAEESNAYIRGPGFSANPVGVEFDPDDWLAQVQSGATLSDFLVRRVHEPVSPIRGALGEI</sequence>
<keyword evidence="2" id="KW-0560">Oxidoreductase</keyword>
<evidence type="ECO:0000313" key="2">
    <source>
        <dbReference type="EMBL" id="PLW83665.1"/>
    </source>
</evidence>
<keyword evidence="2" id="KW-0223">Dioxygenase</keyword>
<dbReference type="PROSITE" id="PS51819">
    <property type="entry name" value="VOC"/>
    <property type="match status" value="1"/>
</dbReference>
<evidence type="ECO:0000259" key="1">
    <source>
        <dbReference type="PROSITE" id="PS51819"/>
    </source>
</evidence>
<dbReference type="Proteomes" id="UP000234845">
    <property type="component" value="Unassembled WGS sequence"/>
</dbReference>
<feature type="domain" description="VOC" evidence="1">
    <location>
        <begin position="8"/>
        <end position="130"/>
    </location>
</feature>
<protein>
    <submittedName>
        <fullName evidence="2">Biphenyl 2,3-dioxygenase</fullName>
    </submittedName>
</protein>
<dbReference type="InterPro" id="IPR029068">
    <property type="entry name" value="Glyas_Bleomycin-R_OHBP_Dase"/>
</dbReference>
<proteinExistence type="predicted"/>
<dbReference type="RefSeq" id="WP_101520346.1">
    <property type="nucleotide sequence ID" value="NZ_PKLZ01000002.1"/>
</dbReference>
<name>A0A2N5Y5J2_9GAMM</name>
<comment type="caution">
    <text evidence="2">The sequence shown here is derived from an EMBL/GenBank/DDBJ whole genome shotgun (WGS) entry which is preliminary data.</text>
</comment>
<gene>
    <name evidence="2" type="ORF">CWI75_04760</name>
</gene>
<dbReference type="OrthoDB" id="6909416at2"/>
<dbReference type="InterPro" id="IPR037523">
    <property type="entry name" value="VOC_core"/>
</dbReference>
<dbReference type="SUPFAM" id="SSF54593">
    <property type="entry name" value="Glyoxalase/Bleomycin resistance protein/Dihydroxybiphenyl dioxygenase"/>
    <property type="match status" value="1"/>
</dbReference>
<dbReference type="Gene3D" id="3.10.180.10">
    <property type="entry name" value="2,3-Dihydroxybiphenyl 1,2-Dioxygenase, domain 1"/>
    <property type="match status" value="1"/>
</dbReference>
<keyword evidence="3" id="KW-1185">Reference proteome</keyword>